<dbReference type="Pfam" id="PF01921">
    <property type="entry name" value="tRNA-synt_1f"/>
    <property type="match status" value="1"/>
</dbReference>
<keyword evidence="8 10" id="KW-0030">Aminoacyl-tRNA synthetase</keyword>
<dbReference type="InterPro" id="IPR014729">
    <property type="entry name" value="Rossmann-like_a/b/a_fold"/>
</dbReference>
<dbReference type="RefSeq" id="WP_149486980.1">
    <property type="nucleotide sequence ID" value="NZ_CP036150.1"/>
</dbReference>
<evidence type="ECO:0000313" key="11">
    <source>
        <dbReference type="EMBL" id="QEN08901.1"/>
    </source>
</evidence>
<keyword evidence="6 10" id="KW-0067">ATP-binding</keyword>
<evidence type="ECO:0000256" key="4">
    <source>
        <dbReference type="ARBA" id="ARBA00022598"/>
    </source>
</evidence>
<comment type="caution">
    <text evidence="10">Lacks conserved residue(s) required for the propagation of feature annotation.</text>
</comment>
<keyword evidence="5 10" id="KW-0547">Nucleotide-binding</keyword>
<keyword evidence="7 10" id="KW-0648">Protein biosynthesis</keyword>
<dbReference type="GO" id="GO:0006430">
    <property type="term" value="P:lysyl-tRNA aminoacylation"/>
    <property type="evidence" value="ECO:0007669"/>
    <property type="project" value="UniProtKB-UniRule"/>
</dbReference>
<dbReference type="InterPro" id="IPR042078">
    <property type="entry name" value="Lys-tRNA-ligase_SC_fold"/>
</dbReference>
<comment type="subcellular location">
    <subcellularLocation>
        <location evidence="1 10">Cytoplasm</location>
    </subcellularLocation>
</comment>
<dbReference type="NCBIfam" id="TIGR00467">
    <property type="entry name" value="lysS_arch"/>
    <property type="match status" value="1"/>
</dbReference>
<dbReference type="EC" id="6.1.1.6" evidence="10"/>
<dbReference type="KEGG" id="ock:EXM22_13205"/>
<evidence type="ECO:0000313" key="12">
    <source>
        <dbReference type="Proteomes" id="UP000324209"/>
    </source>
</evidence>
<evidence type="ECO:0000256" key="8">
    <source>
        <dbReference type="ARBA" id="ARBA00023146"/>
    </source>
</evidence>
<feature type="short sequence motif" description="'KMSKS' region" evidence="10">
    <location>
        <begin position="287"/>
        <end position="291"/>
    </location>
</feature>
<dbReference type="GO" id="GO:0004824">
    <property type="term" value="F:lysine-tRNA ligase activity"/>
    <property type="evidence" value="ECO:0007669"/>
    <property type="project" value="UniProtKB-UniRule"/>
</dbReference>
<dbReference type="PROSITE" id="PS00178">
    <property type="entry name" value="AA_TRNA_LIGASE_I"/>
    <property type="match status" value="1"/>
</dbReference>
<dbReference type="InterPro" id="IPR020751">
    <property type="entry name" value="aa-tRNA-synth_I_codon-bd_sub2"/>
</dbReference>
<evidence type="ECO:0000256" key="1">
    <source>
        <dbReference type="ARBA" id="ARBA00004496"/>
    </source>
</evidence>
<dbReference type="GO" id="GO:0005524">
    <property type="term" value="F:ATP binding"/>
    <property type="evidence" value="ECO:0007669"/>
    <property type="project" value="UniProtKB-UniRule"/>
</dbReference>
<evidence type="ECO:0000256" key="3">
    <source>
        <dbReference type="ARBA" id="ARBA00022490"/>
    </source>
</evidence>
<reference evidence="11 12" key="1">
    <citation type="submission" date="2019-02" db="EMBL/GenBank/DDBJ databases">
        <title>Complete Genome Sequence and Methylome Analysis of free living Spirochaetas.</title>
        <authorList>
            <person name="Fomenkov A."/>
            <person name="Dubinina G."/>
            <person name="Leshcheva N."/>
            <person name="Mikheeva N."/>
            <person name="Grabovich M."/>
            <person name="Vincze T."/>
            <person name="Roberts R.J."/>
        </authorList>
    </citation>
    <scope>NUCLEOTIDE SEQUENCE [LARGE SCALE GENOMIC DNA]</scope>
    <source>
        <strain evidence="11 12">K2</strain>
    </source>
</reference>
<organism evidence="11 12">
    <name type="scientific">Oceanispirochaeta crateris</name>
    <dbReference type="NCBI Taxonomy" id="2518645"/>
    <lineage>
        <taxon>Bacteria</taxon>
        <taxon>Pseudomonadati</taxon>
        <taxon>Spirochaetota</taxon>
        <taxon>Spirochaetia</taxon>
        <taxon>Spirochaetales</taxon>
        <taxon>Spirochaetaceae</taxon>
        <taxon>Oceanispirochaeta</taxon>
    </lineage>
</organism>
<protein>
    <recommendedName>
        <fullName evidence="10">Lysine--tRNA ligase</fullName>
        <ecNumber evidence="10">6.1.1.6</ecNumber>
    </recommendedName>
    <alternativeName>
        <fullName evidence="10">Lysyl-tRNA synthetase</fullName>
        <shortName evidence="10">LysRS</shortName>
    </alternativeName>
</protein>
<evidence type="ECO:0000256" key="5">
    <source>
        <dbReference type="ARBA" id="ARBA00022741"/>
    </source>
</evidence>
<sequence>MSNDTKKKSTHWADITADKIIRERGKKEHYTCASGITPSGTVHIGNFREIISVELVVRALRDKGEKVRFIYSWDDYDVFRKVPKNMPEQELLTSYLRKPITLVPDVLGNEESYAAANEKNLEALLPTVGVFPEYIYQAKRYRNSEYAEGIRKALVHQDDIRRQLNESRTSDLPADWMPVSVFCTACDRDTTKVTGWDGDYGVSFECECGHKETVDLRTTAAVKLPWRIDWPMRWKQEDVDFEPAGKDHHSEGGSFDTAKKTGKEVYDHEPPVTFQYDFIRIKGRGGKISSSTGEVISLSDVLEVYQPEIIRYLFAGTRPNTEFAISFDLDVLKIYEDYDKCERTYFSKPETPKALKNWEKQARIYELSQVGEVPETMPYQMQIRHLCNLLQVHSGDIDAVVASLKDLDSSQEARFRQRCACAWVWVKEFAPEDFRYSLRTPEEGPIELDEKNLTAVRRLAVLVEENLESMEEKEFGTKVYDMMKELELESADFFTAVYQTLISKEKGPRLISFLYTLGKEKVLSLLKLY</sequence>
<keyword evidence="12" id="KW-1185">Reference proteome</keyword>
<dbReference type="EMBL" id="CP036150">
    <property type="protein sequence ID" value="QEN08901.1"/>
    <property type="molecule type" value="Genomic_DNA"/>
</dbReference>
<dbReference type="Gene3D" id="3.40.50.620">
    <property type="entry name" value="HUPs"/>
    <property type="match status" value="2"/>
</dbReference>
<dbReference type="HAMAP" id="MF_00177">
    <property type="entry name" value="Lys_tRNA_synth_class1"/>
    <property type="match status" value="1"/>
</dbReference>
<dbReference type="PANTHER" id="PTHR37940">
    <property type="entry name" value="LYSINE--TRNA LIGASE"/>
    <property type="match status" value="1"/>
</dbReference>
<keyword evidence="3 10" id="KW-0963">Cytoplasm</keyword>
<dbReference type="GO" id="GO:0005737">
    <property type="term" value="C:cytoplasm"/>
    <property type="evidence" value="ECO:0007669"/>
    <property type="project" value="UniProtKB-SubCell"/>
</dbReference>
<evidence type="ECO:0000256" key="6">
    <source>
        <dbReference type="ARBA" id="ARBA00022840"/>
    </source>
</evidence>
<dbReference type="InterPro" id="IPR008925">
    <property type="entry name" value="aa_tRNA-synth_I_cd-bd_sf"/>
</dbReference>
<dbReference type="GO" id="GO:0000049">
    <property type="term" value="F:tRNA binding"/>
    <property type="evidence" value="ECO:0007669"/>
    <property type="project" value="InterPro"/>
</dbReference>
<accession>A0A5C1QML0</accession>
<keyword evidence="4 10" id="KW-0436">Ligase</keyword>
<dbReference type="Gene3D" id="1.10.10.350">
    <property type="match status" value="1"/>
</dbReference>
<dbReference type="Gene3D" id="1.10.10.770">
    <property type="match status" value="1"/>
</dbReference>
<evidence type="ECO:0000256" key="10">
    <source>
        <dbReference type="HAMAP-Rule" id="MF_00177"/>
    </source>
</evidence>
<dbReference type="InterPro" id="IPR002904">
    <property type="entry name" value="Lys-tRNA-ligase"/>
</dbReference>
<dbReference type="InterPro" id="IPR001412">
    <property type="entry name" value="aa-tRNA-synth_I_CS"/>
</dbReference>
<evidence type="ECO:0000256" key="9">
    <source>
        <dbReference type="ARBA" id="ARBA00048573"/>
    </source>
</evidence>
<dbReference type="Gene3D" id="6.10.20.10">
    <property type="entry name" value="Lysine tRNA ligase, stem contact fold domain"/>
    <property type="match status" value="1"/>
</dbReference>
<gene>
    <name evidence="10" type="primary">lysS</name>
    <name evidence="11" type="ORF">EXM22_13205</name>
</gene>
<feature type="short sequence motif" description="'HIGH' region" evidence="10">
    <location>
        <begin position="38"/>
        <end position="46"/>
    </location>
</feature>
<comment type="catalytic activity">
    <reaction evidence="9 10">
        <text>tRNA(Lys) + L-lysine + ATP = L-lysyl-tRNA(Lys) + AMP + diphosphate</text>
        <dbReference type="Rhea" id="RHEA:20792"/>
        <dbReference type="Rhea" id="RHEA-COMP:9696"/>
        <dbReference type="Rhea" id="RHEA-COMP:9697"/>
        <dbReference type="ChEBI" id="CHEBI:30616"/>
        <dbReference type="ChEBI" id="CHEBI:32551"/>
        <dbReference type="ChEBI" id="CHEBI:33019"/>
        <dbReference type="ChEBI" id="CHEBI:78442"/>
        <dbReference type="ChEBI" id="CHEBI:78529"/>
        <dbReference type="ChEBI" id="CHEBI:456215"/>
        <dbReference type="EC" id="6.1.1.6"/>
    </reaction>
</comment>
<evidence type="ECO:0000256" key="7">
    <source>
        <dbReference type="ARBA" id="ARBA00022917"/>
    </source>
</evidence>
<dbReference type="PANTHER" id="PTHR37940:SF1">
    <property type="entry name" value="LYSINE--TRNA LIGASE"/>
    <property type="match status" value="1"/>
</dbReference>
<dbReference type="OrthoDB" id="9803151at2"/>
<comment type="similarity">
    <text evidence="2 10">Belongs to the class-I aminoacyl-tRNA synthetase family.</text>
</comment>
<dbReference type="SUPFAM" id="SSF48163">
    <property type="entry name" value="An anticodon-binding domain of class I aminoacyl-tRNA synthetases"/>
    <property type="match status" value="1"/>
</dbReference>
<evidence type="ECO:0000256" key="2">
    <source>
        <dbReference type="ARBA" id="ARBA00005594"/>
    </source>
</evidence>
<proteinExistence type="inferred from homology"/>
<dbReference type="AlphaFoldDB" id="A0A5C1QML0"/>
<name>A0A5C1QML0_9SPIO</name>
<dbReference type="SUPFAM" id="SSF52374">
    <property type="entry name" value="Nucleotidylyl transferase"/>
    <property type="match status" value="1"/>
</dbReference>
<dbReference type="Proteomes" id="UP000324209">
    <property type="component" value="Chromosome"/>
</dbReference>